<dbReference type="InterPro" id="IPR055558">
    <property type="entry name" value="DUF7134"/>
</dbReference>
<evidence type="ECO:0000256" key="5">
    <source>
        <dbReference type="ARBA" id="ARBA00022741"/>
    </source>
</evidence>
<keyword evidence="10" id="KW-1133">Transmembrane helix</keyword>
<dbReference type="InterPro" id="IPR003594">
    <property type="entry name" value="HATPase_dom"/>
</dbReference>
<sequence length="505" mass="53869">MGPTVPPTPAPPRGGAAPPAGLPRVEPMDGRWTALVARVQTYFGVDTDWERVPADRAHVRRVDAWLALAFLVTGSLGVELLRSIDALGSFQDSWLWPHLVVLAGTVPLVWRRRWPLAVAAGLSLHFFGVGIVMPGVAASVPMQVVYFVAIFTGVAWARDRRLMIGVVVGIVLLMFGWLTWQFAVGSGIEQALSHDGRMPERQGLFGPATAYVVYSLLINAFYFGGAIVGGQAAWRSALRRDRMADQARTIETQATSLRRQAVVEERLRIARELHDVVAHHISVIGIQAAAARRVLRRDADAAEGALRSVETSSRDAVAQMRGLLGTLRTDDTESSGGPSGGPSDGSSDDPAGSGSVPQPRSRAPEPVLADVPALAEEAAAHGLDVRCHVVEDSVGAVTSVPAPLGLSLYRTAQEALANVRRHSTASSATVFVRVDRRPEHGFAHGYAEVEVLDTGRPRSGTSGTGLGLLGVRERLATHGGVSEIGPRVTGGYRVRVRMPLPEDAS</sequence>
<dbReference type="InterPro" id="IPR050482">
    <property type="entry name" value="Sensor_HK_TwoCompSys"/>
</dbReference>
<dbReference type="EMBL" id="BMNZ01000005">
    <property type="protein sequence ID" value="GGN00204.1"/>
    <property type="molecule type" value="Genomic_DNA"/>
</dbReference>
<dbReference type="Pfam" id="PF02518">
    <property type="entry name" value="HATPase_c"/>
    <property type="match status" value="1"/>
</dbReference>
<comment type="caution">
    <text evidence="14">The sequence shown here is derived from an EMBL/GenBank/DDBJ whole genome shotgun (WGS) entry which is preliminary data.</text>
</comment>
<protein>
    <recommendedName>
        <fullName evidence="2">histidine kinase</fullName>
        <ecNumber evidence="2">2.7.13.3</ecNumber>
    </recommendedName>
</protein>
<keyword evidence="10" id="KW-0472">Membrane</keyword>
<feature type="region of interest" description="Disordered" evidence="9">
    <location>
        <begin position="1"/>
        <end position="23"/>
    </location>
</feature>
<evidence type="ECO:0000256" key="7">
    <source>
        <dbReference type="ARBA" id="ARBA00022840"/>
    </source>
</evidence>
<accession>A0ABQ2I8K5</accession>
<name>A0ABQ2I8K5_9MICO</name>
<dbReference type="Proteomes" id="UP000623461">
    <property type="component" value="Unassembled WGS sequence"/>
</dbReference>
<keyword evidence="6" id="KW-0418">Kinase</keyword>
<dbReference type="InterPro" id="IPR011712">
    <property type="entry name" value="Sig_transdc_His_kin_sub3_dim/P"/>
</dbReference>
<feature type="transmembrane region" description="Helical" evidence="10">
    <location>
        <begin position="64"/>
        <end position="81"/>
    </location>
</feature>
<evidence type="ECO:0000259" key="13">
    <source>
        <dbReference type="Pfam" id="PF23539"/>
    </source>
</evidence>
<evidence type="ECO:0000256" key="10">
    <source>
        <dbReference type="SAM" id="Phobius"/>
    </source>
</evidence>
<reference evidence="15" key="1">
    <citation type="journal article" date="2019" name="Int. J. Syst. Evol. Microbiol.">
        <title>The Global Catalogue of Microorganisms (GCM) 10K type strain sequencing project: providing services to taxonomists for standard genome sequencing and annotation.</title>
        <authorList>
            <consortium name="The Broad Institute Genomics Platform"/>
            <consortium name="The Broad Institute Genome Sequencing Center for Infectious Disease"/>
            <person name="Wu L."/>
            <person name="Ma J."/>
        </authorList>
    </citation>
    <scope>NUCLEOTIDE SEQUENCE [LARGE SCALE GENOMIC DNA]</scope>
    <source>
        <strain evidence="15">JCM 1365</strain>
    </source>
</reference>
<dbReference type="PANTHER" id="PTHR24421">
    <property type="entry name" value="NITRATE/NITRITE SENSOR PROTEIN NARX-RELATED"/>
    <property type="match status" value="1"/>
</dbReference>
<dbReference type="InterPro" id="IPR036890">
    <property type="entry name" value="HATPase_C_sf"/>
</dbReference>
<evidence type="ECO:0000256" key="3">
    <source>
        <dbReference type="ARBA" id="ARBA00022553"/>
    </source>
</evidence>
<keyword evidence="10" id="KW-0812">Transmembrane</keyword>
<keyword evidence="5" id="KW-0547">Nucleotide-binding</keyword>
<feature type="transmembrane region" description="Helical" evidence="10">
    <location>
        <begin position="117"/>
        <end position="134"/>
    </location>
</feature>
<dbReference type="Pfam" id="PF23539">
    <property type="entry name" value="DUF7134"/>
    <property type="match status" value="1"/>
</dbReference>
<organism evidence="14 15">
    <name type="scientific">Terrabacter tumescens</name>
    <dbReference type="NCBI Taxonomy" id="60443"/>
    <lineage>
        <taxon>Bacteria</taxon>
        <taxon>Bacillati</taxon>
        <taxon>Actinomycetota</taxon>
        <taxon>Actinomycetes</taxon>
        <taxon>Micrococcales</taxon>
        <taxon>Intrasporangiaceae</taxon>
        <taxon>Terrabacter</taxon>
    </lineage>
</organism>
<feature type="transmembrane region" description="Helical" evidence="10">
    <location>
        <begin position="208"/>
        <end position="234"/>
    </location>
</feature>
<dbReference type="Pfam" id="PF07730">
    <property type="entry name" value="HisKA_3"/>
    <property type="match status" value="1"/>
</dbReference>
<keyword evidence="4" id="KW-0808">Transferase</keyword>
<dbReference type="CDD" id="cd16917">
    <property type="entry name" value="HATPase_UhpB-NarQ-NarX-like"/>
    <property type="match status" value="1"/>
</dbReference>
<gene>
    <name evidence="14" type="ORF">GCM10009721_29170</name>
</gene>
<feature type="domain" description="DUF7134" evidence="13">
    <location>
        <begin position="56"/>
        <end position="188"/>
    </location>
</feature>
<evidence type="ECO:0000313" key="14">
    <source>
        <dbReference type="EMBL" id="GGN00204.1"/>
    </source>
</evidence>
<evidence type="ECO:0000256" key="8">
    <source>
        <dbReference type="ARBA" id="ARBA00023012"/>
    </source>
</evidence>
<evidence type="ECO:0000313" key="15">
    <source>
        <dbReference type="Proteomes" id="UP000623461"/>
    </source>
</evidence>
<keyword evidence="8" id="KW-0902">Two-component regulatory system</keyword>
<feature type="domain" description="Signal transduction histidine kinase subgroup 3 dimerisation and phosphoacceptor" evidence="12">
    <location>
        <begin position="265"/>
        <end position="331"/>
    </location>
</feature>
<evidence type="ECO:0000259" key="12">
    <source>
        <dbReference type="Pfam" id="PF07730"/>
    </source>
</evidence>
<dbReference type="Gene3D" id="3.30.565.10">
    <property type="entry name" value="Histidine kinase-like ATPase, C-terminal domain"/>
    <property type="match status" value="1"/>
</dbReference>
<evidence type="ECO:0000256" key="2">
    <source>
        <dbReference type="ARBA" id="ARBA00012438"/>
    </source>
</evidence>
<dbReference type="PANTHER" id="PTHR24421:SF10">
    <property type="entry name" value="NITRATE_NITRITE SENSOR PROTEIN NARQ"/>
    <property type="match status" value="1"/>
</dbReference>
<comment type="catalytic activity">
    <reaction evidence="1">
        <text>ATP + protein L-histidine = ADP + protein N-phospho-L-histidine.</text>
        <dbReference type="EC" id="2.7.13.3"/>
    </reaction>
</comment>
<feature type="domain" description="Histidine kinase/HSP90-like ATPase" evidence="11">
    <location>
        <begin position="407"/>
        <end position="501"/>
    </location>
</feature>
<evidence type="ECO:0000256" key="6">
    <source>
        <dbReference type="ARBA" id="ARBA00022777"/>
    </source>
</evidence>
<dbReference type="SUPFAM" id="SSF55874">
    <property type="entry name" value="ATPase domain of HSP90 chaperone/DNA topoisomerase II/histidine kinase"/>
    <property type="match status" value="1"/>
</dbReference>
<feature type="transmembrane region" description="Helical" evidence="10">
    <location>
        <begin position="93"/>
        <end position="110"/>
    </location>
</feature>
<feature type="transmembrane region" description="Helical" evidence="10">
    <location>
        <begin position="140"/>
        <end position="157"/>
    </location>
</feature>
<dbReference type="Gene3D" id="1.20.5.1930">
    <property type="match status" value="1"/>
</dbReference>
<proteinExistence type="predicted"/>
<feature type="compositionally biased region" description="Pro residues" evidence="9">
    <location>
        <begin position="1"/>
        <end position="12"/>
    </location>
</feature>
<evidence type="ECO:0000259" key="11">
    <source>
        <dbReference type="Pfam" id="PF02518"/>
    </source>
</evidence>
<keyword evidence="15" id="KW-1185">Reference proteome</keyword>
<feature type="compositionally biased region" description="Low complexity" evidence="9">
    <location>
        <begin position="13"/>
        <end position="23"/>
    </location>
</feature>
<keyword evidence="7" id="KW-0067">ATP-binding</keyword>
<feature type="region of interest" description="Disordered" evidence="9">
    <location>
        <begin position="326"/>
        <end position="366"/>
    </location>
</feature>
<evidence type="ECO:0000256" key="9">
    <source>
        <dbReference type="SAM" id="MobiDB-lite"/>
    </source>
</evidence>
<feature type="transmembrane region" description="Helical" evidence="10">
    <location>
        <begin position="164"/>
        <end position="188"/>
    </location>
</feature>
<evidence type="ECO:0000256" key="1">
    <source>
        <dbReference type="ARBA" id="ARBA00000085"/>
    </source>
</evidence>
<dbReference type="EC" id="2.7.13.3" evidence="2"/>
<evidence type="ECO:0000256" key="4">
    <source>
        <dbReference type="ARBA" id="ARBA00022679"/>
    </source>
</evidence>
<feature type="compositionally biased region" description="Low complexity" evidence="9">
    <location>
        <begin position="344"/>
        <end position="355"/>
    </location>
</feature>
<keyword evidence="3" id="KW-0597">Phosphoprotein</keyword>